<protein>
    <submittedName>
        <fullName evidence="1">Uncharacterized protein</fullName>
    </submittedName>
</protein>
<name>A0A3M7SGS4_BRAPC</name>
<dbReference type="EMBL" id="REGN01001376">
    <property type="protein sequence ID" value="RNA35074.1"/>
    <property type="molecule type" value="Genomic_DNA"/>
</dbReference>
<sequence>MYLYLLCLANHLNNILDSIFFLQINKLILKAINGETLGRMIGDVMENKNRENRNYFTTKFWQCDILVQKLQYKKLYIK</sequence>
<reference evidence="1 2" key="1">
    <citation type="journal article" date="2018" name="Sci. Rep.">
        <title>Genomic signatures of local adaptation to the degree of environmental predictability in rotifers.</title>
        <authorList>
            <person name="Franch-Gras L."/>
            <person name="Hahn C."/>
            <person name="Garcia-Roger E.M."/>
            <person name="Carmona M.J."/>
            <person name="Serra M."/>
            <person name="Gomez A."/>
        </authorList>
    </citation>
    <scope>NUCLEOTIDE SEQUENCE [LARGE SCALE GENOMIC DNA]</scope>
    <source>
        <strain evidence="1">HYR1</strain>
    </source>
</reference>
<gene>
    <name evidence="1" type="ORF">BpHYR1_051929</name>
</gene>
<organism evidence="1 2">
    <name type="scientific">Brachionus plicatilis</name>
    <name type="common">Marine rotifer</name>
    <name type="synonym">Brachionus muelleri</name>
    <dbReference type="NCBI Taxonomy" id="10195"/>
    <lineage>
        <taxon>Eukaryota</taxon>
        <taxon>Metazoa</taxon>
        <taxon>Spiralia</taxon>
        <taxon>Gnathifera</taxon>
        <taxon>Rotifera</taxon>
        <taxon>Eurotatoria</taxon>
        <taxon>Monogononta</taxon>
        <taxon>Pseudotrocha</taxon>
        <taxon>Ploima</taxon>
        <taxon>Brachionidae</taxon>
        <taxon>Brachionus</taxon>
    </lineage>
</organism>
<keyword evidence="2" id="KW-1185">Reference proteome</keyword>
<accession>A0A3M7SGS4</accession>
<dbReference type="AlphaFoldDB" id="A0A3M7SGS4"/>
<proteinExistence type="predicted"/>
<comment type="caution">
    <text evidence="1">The sequence shown here is derived from an EMBL/GenBank/DDBJ whole genome shotgun (WGS) entry which is preliminary data.</text>
</comment>
<evidence type="ECO:0000313" key="2">
    <source>
        <dbReference type="Proteomes" id="UP000276133"/>
    </source>
</evidence>
<evidence type="ECO:0000313" key="1">
    <source>
        <dbReference type="EMBL" id="RNA35074.1"/>
    </source>
</evidence>
<dbReference type="Proteomes" id="UP000276133">
    <property type="component" value="Unassembled WGS sequence"/>
</dbReference>